<dbReference type="EMBL" id="CAAALY010255857">
    <property type="protein sequence ID" value="VEL37741.1"/>
    <property type="molecule type" value="Genomic_DNA"/>
</dbReference>
<keyword evidence="2" id="KW-0812">Transmembrane</keyword>
<evidence type="ECO:0000313" key="4">
    <source>
        <dbReference type="Proteomes" id="UP000784294"/>
    </source>
</evidence>
<evidence type="ECO:0000313" key="3">
    <source>
        <dbReference type="EMBL" id="VEL37741.1"/>
    </source>
</evidence>
<keyword evidence="2" id="KW-1133">Transmembrane helix</keyword>
<gene>
    <name evidence="3" type="ORF">PXEA_LOCUS31181</name>
</gene>
<keyword evidence="1" id="KW-0175">Coiled coil</keyword>
<keyword evidence="2" id="KW-0472">Membrane</keyword>
<organism evidence="3 4">
    <name type="scientific">Protopolystoma xenopodis</name>
    <dbReference type="NCBI Taxonomy" id="117903"/>
    <lineage>
        <taxon>Eukaryota</taxon>
        <taxon>Metazoa</taxon>
        <taxon>Spiralia</taxon>
        <taxon>Lophotrochozoa</taxon>
        <taxon>Platyhelminthes</taxon>
        <taxon>Monogenea</taxon>
        <taxon>Polyopisthocotylea</taxon>
        <taxon>Polystomatidea</taxon>
        <taxon>Polystomatidae</taxon>
        <taxon>Protopolystoma</taxon>
    </lineage>
</organism>
<feature type="transmembrane region" description="Helical" evidence="2">
    <location>
        <begin position="140"/>
        <end position="159"/>
    </location>
</feature>
<accession>A0A3S5C628</accession>
<proteinExistence type="predicted"/>
<comment type="caution">
    <text evidence="3">The sequence shown here is derived from an EMBL/GenBank/DDBJ whole genome shotgun (WGS) entry which is preliminary data.</text>
</comment>
<evidence type="ECO:0000256" key="2">
    <source>
        <dbReference type="SAM" id="Phobius"/>
    </source>
</evidence>
<reference evidence="3" key="1">
    <citation type="submission" date="2018-11" db="EMBL/GenBank/DDBJ databases">
        <authorList>
            <consortium name="Pathogen Informatics"/>
        </authorList>
    </citation>
    <scope>NUCLEOTIDE SEQUENCE</scope>
</reference>
<name>A0A3S5C628_9PLAT</name>
<evidence type="ECO:0000256" key="1">
    <source>
        <dbReference type="SAM" id="Coils"/>
    </source>
</evidence>
<feature type="coiled-coil region" evidence="1">
    <location>
        <begin position="23"/>
        <end position="64"/>
    </location>
</feature>
<protein>
    <submittedName>
        <fullName evidence="3">Uncharacterized protein</fullName>
    </submittedName>
</protein>
<dbReference type="Proteomes" id="UP000784294">
    <property type="component" value="Unassembled WGS sequence"/>
</dbReference>
<sequence>MQRTRADFEVELSKAQRARDRAVLQAGSEVEELRARLVRTERRANEAEEACVQAVARAEEAIQAASARVQLAGGEAGAGASLAAGQAGTGAGAVVPVDTTEQETSTRRLVEEKLRLCNQLTAIQRLVPLTTLQPRPFGEFGVVIVLLMFPEFSAVLGFLKPDLDPT</sequence>
<keyword evidence="4" id="KW-1185">Reference proteome</keyword>
<dbReference type="AlphaFoldDB" id="A0A3S5C628"/>